<comment type="similarity">
    <text evidence="5">Belongs to the aldehyde dehydrogenase family.</text>
</comment>
<dbReference type="SUPFAM" id="SSF53720">
    <property type="entry name" value="ALDH-like"/>
    <property type="match status" value="1"/>
</dbReference>
<dbReference type="Gene3D" id="3.40.605.10">
    <property type="entry name" value="Aldehyde Dehydrogenase, Chain A, domain 1"/>
    <property type="match status" value="1"/>
</dbReference>
<evidence type="ECO:0000256" key="5">
    <source>
        <dbReference type="RuleBase" id="RU003345"/>
    </source>
</evidence>
<dbReference type="GO" id="GO:0043824">
    <property type="term" value="F:succinylglutamate-semialdehyde dehydrogenase activity"/>
    <property type="evidence" value="ECO:0007669"/>
    <property type="project" value="InterPro"/>
</dbReference>
<gene>
    <name evidence="8" type="primary">astD</name>
    <name evidence="8" type="ORF">COC42_01275</name>
</gene>
<feature type="region of interest" description="Disordered" evidence="6">
    <location>
        <begin position="1"/>
        <end position="41"/>
    </location>
</feature>
<feature type="domain" description="Aldehyde dehydrogenase" evidence="7">
    <location>
        <begin position="45"/>
        <end position="485"/>
    </location>
</feature>
<organism evidence="8 9">
    <name type="scientific">Sphingomonas spermidinifaciens</name>
    <dbReference type="NCBI Taxonomy" id="1141889"/>
    <lineage>
        <taxon>Bacteria</taxon>
        <taxon>Pseudomonadati</taxon>
        <taxon>Pseudomonadota</taxon>
        <taxon>Alphaproteobacteria</taxon>
        <taxon>Sphingomonadales</taxon>
        <taxon>Sphingomonadaceae</taxon>
        <taxon>Sphingomonas</taxon>
    </lineage>
</organism>
<dbReference type="FunFam" id="3.40.605.10:FF:000010">
    <property type="entry name" value="N-succinylglutamate 5-semialdehyde dehydrogenase"/>
    <property type="match status" value="1"/>
</dbReference>
<dbReference type="InterPro" id="IPR016163">
    <property type="entry name" value="Ald_DH_C"/>
</dbReference>
<name>A0A2A4B557_9SPHN</name>
<protein>
    <submittedName>
        <fullName evidence="8">Succinylglutamate-semialdehyde dehydrogenase</fullName>
    </submittedName>
</protein>
<comment type="caution">
    <text evidence="8">The sequence shown here is derived from an EMBL/GenBank/DDBJ whole genome shotgun (WGS) entry which is preliminary data.</text>
</comment>
<keyword evidence="1" id="KW-0056">Arginine metabolism</keyword>
<dbReference type="InterPro" id="IPR015590">
    <property type="entry name" value="Aldehyde_DH_dom"/>
</dbReference>
<dbReference type="InterPro" id="IPR029510">
    <property type="entry name" value="Ald_DH_CS_GLU"/>
</dbReference>
<dbReference type="InterPro" id="IPR016162">
    <property type="entry name" value="Ald_DH_N"/>
</dbReference>
<evidence type="ECO:0000256" key="4">
    <source>
        <dbReference type="PROSITE-ProRule" id="PRU10007"/>
    </source>
</evidence>
<dbReference type="CDD" id="cd07095">
    <property type="entry name" value="ALDH_SGSD_AstD"/>
    <property type="match status" value="1"/>
</dbReference>
<evidence type="ECO:0000256" key="2">
    <source>
        <dbReference type="ARBA" id="ARBA00023002"/>
    </source>
</evidence>
<evidence type="ECO:0000256" key="3">
    <source>
        <dbReference type="ARBA" id="ARBA00023027"/>
    </source>
</evidence>
<keyword evidence="2 5" id="KW-0560">Oxidoreductase</keyword>
<dbReference type="NCBIfam" id="NF006992">
    <property type="entry name" value="PRK09457.1"/>
    <property type="match status" value="1"/>
</dbReference>
<dbReference type="NCBIfam" id="TIGR03240">
    <property type="entry name" value="arg_catab_astD"/>
    <property type="match status" value="1"/>
</dbReference>
<dbReference type="InterPro" id="IPR016160">
    <property type="entry name" value="Ald_DH_CS_CYS"/>
</dbReference>
<dbReference type="GO" id="GO:0006527">
    <property type="term" value="P:L-arginine catabolic process"/>
    <property type="evidence" value="ECO:0007669"/>
    <property type="project" value="InterPro"/>
</dbReference>
<evidence type="ECO:0000313" key="9">
    <source>
        <dbReference type="Proteomes" id="UP000218366"/>
    </source>
</evidence>
<dbReference type="Proteomes" id="UP000218366">
    <property type="component" value="Unassembled WGS sequence"/>
</dbReference>
<proteinExistence type="inferred from homology"/>
<dbReference type="InterPro" id="IPR017649">
    <property type="entry name" value="SuccinylGlu_semiald_DH_AstD"/>
</dbReference>
<evidence type="ECO:0000256" key="1">
    <source>
        <dbReference type="ARBA" id="ARBA00022503"/>
    </source>
</evidence>
<dbReference type="Gene3D" id="3.40.309.10">
    <property type="entry name" value="Aldehyde Dehydrogenase, Chain A, domain 2"/>
    <property type="match status" value="1"/>
</dbReference>
<feature type="active site" evidence="4">
    <location>
        <position position="269"/>
    </location>
</feature>
<dbReference type="PROSITE" id="PS00070">
    <property type="entry name" value="ALDEHYDE_DEHYDR_CYS"/>
    <property type="match status" value="1"/>
</dbReference>
<dbReference type="InterPro" id="IPR016161">
    <property type="entry name" value="Ald_DH/histidinol_DH"/>
</dbReference>
<reference evidence="8 9" key="1">
    <citation type="submission" date="2017-09" db="EMBL/GenBank/DDBJ databases">
        <title>Sphingomonas spermidinifaciens 9NM-10, whole genome shotgun sequence.</title>
        <authorList>
            <person name="Feng G."/>
            <person name="Zhu H."/>
        </authorList>
    </citation>
    <scope>NUCLEOTIDE SEQUENCE [LARGE SCALE GENOMIC DNA]</scope>
    <source>
        <strain evidence="8 9">9NM-10</strain>
    </source>
</reference>
<accession>A0A2A4B557</accession>
<dbReference type="PANTHER" id="PTHR11699">
    <property type="entry name" value="ALDEHYDE DEHYDROGENASE-RELATED"/>
    <property type="match status" value="1"/>
</dbReference>
<keyword evidence="9" id="KW-1185">Reference proteome</keyword>
<keyword evidence="3" id="KW-0520">NAD</keyword>
<dbReference type="OrthoDB" id="9802947at2"/>
<dbReference type="Pfam" id="PF00171">
    <property type="entry name" value="Aldedh"/>
    <property type="match status" value="1"/>
</dbReference>
<evidence type="ECO:0000313" key="8">
    <source>
        <dbReference type="EMBL" id="PCD03085.1"/>
    </source>
</evidence>
<dbReference type="EMBL" id="NWMW01000001">
    <property type="protein sequence ID" value="PCD03085.1"/>
    <property type="molecule type" value="Genomic_DNA"/>
</dbReference>
<dbReference type="PROSITE" id="PS00687">
    <property type="entry name" value="ALDEHYDE_DEHYDR_GLU"/>
    <property type="match status" value="1"/>
</dbReference>
<evidence type="ECO:0000256" key="6">
    <source>
        <dbReference type="SAM" id="MobiDB-lite"/>
    </source>
</evidence>
<dbReference type="AlphaFoldDB" id="A0A2A4B557"/>
<sequence>MGQKRRGSSGARAPQPRVAFPPRLLQNAPARGEPAGKPSVSASELISFEPATGAVLWRGTAGDADTEVAAARAGWSQWAARPLTYRIETMRRFANVVRAKYDPFADLIARETGKPLWEARTEVDTVIAKVDISITAFSERTGQRRIDAPMGSRLALRHKPHGVLAVLGPYNFPAHLPNGHIVPALIAGNAVVFKPSEKTPAVGAFLVDCYRAAGVPEDCIRLLLGGPEAGRALASHPGIDGLLFTGSARTGLALNRQFAETPEKILALEMGGNNPIIVWGTPDLYSAAVLVIQSAFTSAGQRCTAARRLIVEDRLFDPLVEEIVKLSGRLIIAEPHADPAPFMGPVIDNDTADLLTESFLALMSQGGRPIRYMERPVEGRPFLSPGIVDMTDAREKPDVELFGPVLQVIRAATFEEAVAEANATRYGLSASLVSQDPHLYDQFWAGIRAGIVNWNKPTNGASSSAPFGGVGWSGNHRPSAYYAADYCAFPVVSSEAESARASIGIGLRES</sequence>
<evidence type="ECO:0000259" key="7">
    <source>
        <dbReference type="Pfam" id="PF00171"/>
    </source>
</evidence>